<accession>A0ABR9QL97</accession>
<name>A0ABR9QL97_9BACI</name>
<gene>
    <name evidence="1" type="ORF">IMZ08_14550</name>
</gene>
<evidence type="ECO:0000313" key="2">
    <source>
        <dbReference type="Proteomes" id="UP001516662"/>
    </source>
</evidence>
<dbReference type="RefSeq" id="WP_209794281.1">
    <property type="nucleotide sequence ID" value="NZ_JADCLJ010000022.1"/>
</dbReference>
<dbReference type="EMBL" id="JADCLJ010000022">
    <property type="protein sequence ID" value="MBE4909267.1"/>
    <property type="molecule type" value="Genomic_DNA"/>
</dbReference>
<organism evidence="1 2">
    <name type="scientific">Litchfieldia luteola</name>
    <dbReference type="NCBI Taxonomy" id="682179"/>
    <lineage>
        <taxon>Bacteria</taxon>
        <taxon>Bacillati</taxon>
        <taxon>Bacillota</taxon>
        <taxon>Bacilli</taxon>
        <taxon>Bacillales</taxon>
        <taxon>Bacillaceae</taxon>
        <taxon>Litchfieldia</taxon>
    </lineage>
</organism>
<comment type="caution">
    <text evidence="1">The sequence shown here is derived from an EMBL/GenBank/DDBJ whole genome shotgun (WGS) entry which is preliminary data.</text>
</comment>
<protein>
    <submittedName>
        <fullName evidence="1">Uncharacterized protein</fullName>
    </submittedName>
</protein>
<keyword evidence="2" id="KW-1185">Reference proteome</keyword>
<evidence type="ECO:0000313" key="1">
    <source>
        <dbReference type="EMBL" id="MBE4909267.1"/>
    </source>
</evidence>
<sequence length="60" mass="6800">MSENSQLISSFVVRCNLVDIDETSGEKQWRIKVSHVQGEEEVAVKNMDEAVSFMKQIIGE</sequence>
<reference evidence="1 2" key="1">
    <citation type="submission" date="2020-10" db="EMBL/GenBank/DDBJ databases">
        <title>Bacillus sp. HD4P25, an endophyte from a halophyte.</title>
        <authorList>
            <person name="Sun J.-Q."/>
        </authorList>
    </citation>
    <scope>NUCLEOTIDE SEQUENCE [LARGE SCALE GENOMIC DNA]</scope>
    <source>
        <strain evidence="1 2">YIM 93174</strain>
    </source>
</reference>
<dbReference type="Proteomes" id="UP001516662">
    <property type="component" value="Unassembled WGS sequence"/>
</dbReference>
<proteinExistence type="predicted"/>